<dbReference type="STRING" id="105984.A0A427Y5G4"/>
<evidence type="ECO:0000259" key="2">
    <source>
        <dbReference type="PROSITE" id="PS50172"/>
    </source>
</evidence>
<proteinExistence type="predicted"/>
<evidence type="ECO:0000313" key="3">
    <source>
        <dbReference type="EMBL" id="RSH86333.1"/>
    </source>
</evidence>
<sequence length="1042" mass="112196">MSSPPSHQPATPNQDTQHSTSLFGGYSSSQEGRNMESPGTNSMGSGSDSGSDSDSDLEILGALDDGGLELQEVPNNRNLFSGISFHFLNEDSPWHQQFICGLIEGAGGKVVYDWPKSSVDIVIFPCSAKGKLDVRFAVIARLVSNAADGVSEEWITDCLCEGSLLPLNLHLIPPSDGKRYHRIQSALAAGHPSRGNGPLPTPSEPASELVTNWLAKVDVSQPDEGAPKIVTMDVDAVNTSSASELGSHDDGPARDEFGRFLPKGATAANRARWTKIRSERADASAKSKAPKTKPSASTSKSKTSKGKAKAKAETSSTPKRRLTAIVASDVEEMDLDSDDGFDPMEDDVMDGEFAMDNPDNYDYRYGPPANDDDSEFQPNDASSATPTPSPPPVPEVGSDKPLSIKSHETSRSTSSSLSSAPAPAKEKEEGKVNKESVQAKHKNLPAPSRGGTTAKRPVSLTVVTTQVPSREPPKMLAPSVVTTKPPKTSPVELARAMVAANSKKLTPIATKRTAAHLSPNPRASASQSPLPSPASPPARPAPGLPEPSPRKMGVAETLLSLANPAPTPRLSPSYQPRPVSTSPQTATSLTALPSDADYFNHKHFTGRAHHDVDDSAFAHLMATRASGQSDIRSSLNAPDSSRGRPPVSIALPSRPPDRVAYSPTVRTPRKSNIERRNRSASVEPQERQTYGARRDDGCRRGDEPNRRHSEQYSRARSPPPRASQTFGGDRRPSQATYDLPNHQRRSSDPRSSPSRPSWSPNSRDRGWGHSGRSLPAVGRDPMDADCYRPPLDWDDDNPDADRQRQRIPVNRPVSPSAPKRLPDGLPARPQSTPLRRSETAIPVRSAMRPAVRPEMPRDPGSPVQKQMPAGERMVRSHLNALPSTKVPQRAFAPSDKGKENVKDKDKDEDKDKDKRSHELPPRPSQNLPAAPRPVQAPTSSTGYRVKTLRNSLHAASTFSFPQEQMGVEKARPPRWRPIAPKTPVPATSSTSPTGDPAPSSQVNRALNSGGSEPSSAAKRPASAVIPVPYERDPRKKSRPSAE</sequence>
<feature type="compositionally biased region" description="Polar residues" evidence="1">
    <location>
        <begin position="570"/>
        <end position="591"/>
    </location>
</feature>
<feature type="compositionally biased region" description="Low complexity" evidence="1">
    <location>
        <begin position="286"/>
        <end position="301"/>
    </location>
</feature>
<dbReference type="RefSeq" id="XP_028479118.1">
    <property type="nucleotide sequence ID" value="XM_028620146.1"/>
</dbReference>
<feature type="compositionally biased region" description="Polar residues" evidence="1">
    <location>
        <begin position="625"/>
        <end position="639"/>
    </location>
</feature>
<feature type="compositionally biased region" description="Low complexity" evidence="1">
    <location>
        <begin position="984"/>
        <end position="993"/>
    </location>
</feature>
<dbReference type="Proteomes" id="UP000279236">
    <property type="component" value="Unassembled WGS sequence"/>
</dbReference>
<feature type="domain" description="BRCT" evidence="2">
    <location>
        <begin position="75"/>
        <end position="172"/>
    </location>
</feature>
<feature type="compositionally biased region" description="Basic and acidic residues" evidence="1">
    <location>
        <begin position="692"/>
        <end position="713"/>
    </location>
</feature>
<protein>
    <recommendedName>
        <fullName evidence="2">BRCT domain-containing protein</fullName>
    </recommendedName>
</protein>
<feature type="region of interest" description="Disordered" evidence="1">
    <location>
        <begin position="625"/>
        <end position="1042"/>
    </location>
</feature>
<dbReference type="EMBL" id="RSCE01000002">
    <property type="protein sequence ID" value="RSH86333.1"/>
    <property type="molecule type" value="Genomic_DNA"/>
</dbReference>
<dbReference type="AlphaFoldDB" id="A0A427Y5G4"/>
<feature type="compositionally biased region" description="Polar residues" evidence="1">
    <location>
        <begin position="1"/>
        <end position="43"/>
    </location>
</feature>
<feature type="compositionally biased region" description="Basic and acidic residues" evidence="1">
    <location>
        <begin position="246"/>
        <end position="258"/>
    </location>
</feature>
<dbReference type="GeneID" id="39589123"/>
<dbReference type="Gene3D" id="3.40.50.10190">
    <property type="entry name" value="BRCT domain"/>
    <property type="match status" value="1"/>
</dbReference>
<reference evidence="3 4" key="1">
    <citation type="submission" date="2018-11" db="EMBL/GenBank/DDBJ databases">
        <title>Genome sequence of Apiotrichum porosum DSM 27194.</title>
        <authorList>
            <person name="Aliyu H."/>
            <person name="Gorte O."/>
            <person name="Ochsenreither K."/>
        </authorList>
    </citation>
    <scope>NUCLEOTIDE SEQUENCE [LARGE SCALE GENOMIC DNA]</scope>
    <source>
        <strain evidence="3 4">DSM 27194</strain>
    </source>
</reference>
<feature type="compositionally biased region" description="Basic and acidic residues" evidence="1">
    <location>
        <begin position="424"/>
        <end position="438"/>
    </location>
</feature>
<name>A0A427Y5G4_9TREE</name>
<keyword evidence="4" id="KW-1185">Reference proteome</keyword>
<feature type="compositionally biased region" description="Pro residues" evidence="1">
    <location>
        <begin position="530"/>
        <end position="547"/>
    </location>
</feature>
<dbReference type="SUPFAM" id="SSF52113">
    <property type="entry name" value="BRCT domain"/>
    <property type="match status" value="1"/>
</dbReference>
<dbReference type="InterPro" id="IPR036420">
    <property type="entry name" value="BRCT_dom_sf"/>
</dbReference>
<dbReference type="PROSITE" id="PS50172">
    <property type="entry name" value="BRCT"/>
    <property type="match status" value="1"/>
</dbReference>
<feature type="compositionally biased region" description="Low complexity" evidence="1">
    <location>
        <begin position="749"/>
        <end position="761"/>
    </location>
</feature>
<dbReference type="SMART" id="SM00292">
    <property type="entry name" value="BRCT"/>
    <property type="match status" value="1"/>
</dbReference>
<feature type="compositionally biased region" description="Basic and acidic residues" evidence="1">
    <location>
        <begin position="895"/>
        <end position="920"/>
    </location>
</feature>
<evidence type="ECO:0000313" key="4">
    <source>
        <dbReference type="Proteomes" id="UP000279236"/>
    </source>
</evidence>
<feature type="compositionally biased region" description="Polar residues" evidence="1">
    <location>
        <begin position="936"/>
        <end position="962"/>
    </location>
</feature>
<feature type="region of interest" description="Disordered" evidence="1">
    <location>
        <begin position="1"/>
        <end position="58"/>
    </location>
</feature>
<dbReference type="Pfam" id="PF16589">
    <property type="entry name" value="BRCT_2"/>
    <property type="match status" value="1"/>
</dbReference>
<feature type="region of interest" description="Disordered" evidence="1">
    <location>
        <begin position="240"/>
        <end position="488"/>
    </location>
</feature>
<feature type="compositionally biased region" description="Basic and acidic residues" evidence="1">
    <location>
        <begin position="1029"/>
        <end position="1042"/>
    </location>
</feature>
<comment type="caution">
    <text evidence="3">The sequence shown here is derived from an EMBL/GenBank/DDBJ whole genome shotgun (WGS) entry which is preliminary data.</text>
</comment>
<evidence type="ECO:0000256" key="1">
    <source>
        <dbReference type="SAM" id="MobiDB-lite"/>
    </source>
</evidence>
<organism evidence="3 4">
    <name type="scientific">Apiotrichum porosum</name>
    <dbReference type="NCBI Taxonomy" id="105984"/>
    <lineage>
        <taxon>Eukaryota</taxon>
        <taxon>Fungi</taxon>
        <taxon>Dikarya</taxon>
        <taxon>Basidiomycota</taxon>
        <taxon>Agaricomycotina</taxon>
        <taxon>Tremellomycetes</taxon>
        <taxon>Trichosporonales</taxon>
        <taxon>Trichosporonaceae</taxon>
        <taxon>Apiotrichum</taxon>
    </lineage>
</organism>
<feature type="compositionally biased region" description="Polar residues" evidence="1">
    <location>
        <begin position="998"/>
        <end position="1014"/>
    </location>
</feature>
<feature type="compositionally biased region" description="Acidic residues" evidence="1">
    <location>
        <begin position="329"/>
        <end position="350"/>
    </location>
</feature>
<dbReference type="InterPro" id="IPR001357">
    <property type="entry name" value="BRCT_dom"/>
</dbReference>
<feature type="compositionally biased region" description="Basic and acidic residues" evidence="1">
    <location>
        <begin position="276"/>
        <end position="285"/>
    </location>
</feature>
<accession>A0A427Y5G4</accession>
<gene>
    <name evidence="3" type="ORF">EHS24_004580</name>
</gene>
<feature type="region of interest" description="Disordered" evidence="1">
    <location>
        <begin position="504"/>
        <end position="592"/>
    </location>
</feature>